<sequence length="174" mass="19608">YHGRKRGLQQDYGRKNRKNTRTTRTPRLLAWNPSSQSTKGSLQTEKTDGIMKKQRIPDLSQSPTRGQNKPMVKGAVTPAKLTVFWKTRNGSLSEGGRAAGLKEWRNAGLEESCTSQETPRERGAPEVENVSLQEWPRCKMKSPHGREKCSGLIGQKLFNHWETMKQIADGKSFG</sequence>
<dbReference type="EMBL" id="QTSX02001465">
    <property type="protein sequence ID" value="KAJ9081644.1"/>
    <property type="molecule type" value="Genomic_DNA"/>
</dbReference>
<accession>A0ACC2U4E4</accession>
<comment type="caution">
    <text evidence="1">The sequence shown here is derived from an EMBL/GenBank/DDBJ whole genome shotgun (WGS) entry which is preliminary data.</text>
</comment>
<keyword evidence="2" id="KW-1185">Reference proteome</keyword>
<evidence type="ECO:0000313" key="1">
    <source>
        <dbReference type="EMBL" id="KAJ9081644.1"/>
    </source>
</evidence>
<proteinExistence type="predicted"/>
<reference evidence="1" key="1">
    <citation type="submission" date="2022-04" db="EMBL/GenBank/DDBJ databases">
        <title>Genome of the entomopathogenic fungus Entomophthora muscae.</title>
        <authorList>
            <person name="Elya C."/>
            <person name="Lovett B.R."/>
            <person name="Lee E."/>
            <person name="Macias A.M."/>
            <person name="Hajek A.E."/>
            <person name="De Bivort B.L."/>
            <person name="Kasson M.T."/>
            <person name="De Fine Licht H.H."/>
            <person name="Stajich J.E."/>
        </authorList>
    </citation>
    <scope>NUCLEOTIDE SEQUENCE</scope>
    <source>
        <strain evidence="1">Berkeley</strain>
    </source>
</reference>
<organism evidence="1 2">
    <name type="scientific">Entomophthora muscae</name>
    <dbReference type="NCBI Taxonomy" id="34485"/>
    <lineage>
        <taxon>Eukaryota</taxon>
        <taxon>Fungi</taxon>
        <taxon>Fungi incertae sedis</taxon>
        <taxon>Zoopagomycota</taxon>
        <taxon>Entomophthoromycotina</taxon>
        <taxon>Entomophthoromycetes</taxon>
        <taxon>Entomophthorales</taxon>
        <taxon>Entomophthoraceae</taxon>
        <taxon>Entomophthora</taxon>
    </lineage>
</organism>
<evidence type="ECO:0000313" key="2">
    <source>
        <dbReference type="Proteomes" id="UP001165960"/>
    </source>
</evidence>
<name>A0ACC2U4E4_9FUNG</name>
<gene>
    <name evidence="1" type="ORF">DSO57_1012526</name>
</gene>
<feature type="non-terminal residue" evidence="1">
    <location>
        <position position="1"/>
    </location>
</feature>
<dbReference type="Proteomes" id="UP001165960">
    <property type="component" value="Unassembled WGS sequence"/>
</dbReference>
<protein>
    <submittedName>
        <fullName evidence="1">Uncharacterized protein</fullName>
    </submittedName>
</protein>